<accession>A0ABQ9HWA6</accession>
<name>A0ABQ9HWA6_9NEOP</name>
<proteinExistence type="predicted"/>
<dbReference type="Proteomes" id="UP001159363">
    <property type="component" value="Chromosome 3"/>
</dbReference>
<feature type="region of interest" description="Disordered" evidence="1">
    <location>
        <begin position="30"/>
        <end position="61"/>
    </location>
</feature>
<dbReference type="EMBL" id="JARBHB010000003">
    <property type="protein sequence ID" value="KAJ8888660.1"/>
    <property type="molecule type" value="Genomic_DNA"/>
</dbReference>
<reference evidence="2 3" key="1">
    <citation type="submission" date="2023-02" db="EMBL/GenBank/DDBJ databases">
        <title>LHISI_Scaffold_Assembly.</title>
        <authorList>
            <person name="Stuart O.P."/>
            <person name="Cleave R."/>
            <person name="Magrath M.J.L."/>
            <person name="Mikheyev A.S."/>
        </authorList>
    </citation>
    <scope>NUCLEOTIDE SEQUENCE [LARGE SCALE GENOMIC DNA]</scope>
    <source>
        <strain evidence="2">Daus_M_001</strain>
        <tissue evidence="2">Leg muscle</tissue>
    </source>
</reference>
<evidence type="ECO:0000313" key="3">
    <source>
        <dbReference type="Proteomes" id="UP001159363"/>
    </source>
</evidence>
<feature type="compositionally biased region" description="Basic and acidic residues" evidence="1">
    <location>
        <begin position="37"/>
        <end position="53"/>
    </location>
</feature>
<keyword evidence="3" id="KW-1185">Reference proteome</keyword>
<comment type="caution">
    <text evidence="2">The sequence shown here is derived from an EMBL/GenBank/DDBJ whole genome shotgun (WGS) entry which is preliminary data.</text>
</comment>
<sequence length="822" mass="89874">MKACQDNFAPGGEEKGTLMTDAAFVRTWLQKGGGNERSPRKLTDHDSHLRKSGTDSTGNRTKFAWVGNKQSIKTALATLHVKFRCCLVGQWNGTNKPIITTATDSGRTPTKESCNVTRVTSDLAVLPTAQSYYLTAGPLPCRRTAMADIDGSGSLGVIGRRSAIRLTWEEVSETILIGAMFPRLIELGIEPEHSRMPVQSVVVSSTPSGESRPRLLVTGKQICVNTARYEGASRSRGRRKGRHINSELGSHFSARASLRNVNERGVHISSFTQVVLLPPHTSWTSSHYWIEFLSECPASWLNTEANGVRRWGIKHGTRRAEARCRSSSLGVGWGAHTFCNFKTPDYSTRSYGRRGNDCSHFPGSLNPGAQKPKVYFTVAVAVATSDSQPRGHVRPQDCWTMSCGGWREGHNVPSAGSSLTSHAHVTACHFALVRRQSSVGLTTIYHVFHCLLAVVSCASVLRDPGMRHARFPFLAASEVTASPRVNGCRDQQASPEMGHPERHRTGSPSCPQGVGGGGNRFIQDYHFPGRTHSRWNFKQGQMSACALPSFPLALGIPTYAMYLPKQHVGGVAPGFSLVGIVPNDATDRRVFSGISRFPHPFFQMLLRAHIASPSLALKTSILRATQISSHEMCHNTIHLAGSRRSFDISARFSANAVNTGRQAGPAAIPESFAESNYSSWGMRSSGMQWWGGGREGPEKTHPPAIGNVLHVSRTRSTQGKALFQIANSESKLKSKDIAKRILSWRAFSRVTFLDVAARAGIRWEQILVLPGRCRAPEIEQSSGVYSIDARRLGCIPEVTKAWRDDRKLGHAAERDGDGGRGE</sequence>
<organism evidence="2 3">
    <name type="scientific">Dryococelus australis</name>
    <dbReference type="NCBI Taxonomy" id="614101"/>
    <lineage>
        <taxon>Eukaryota</taxon>
        <taxon>Metazoa</taxon>
        <taxon>Ecdysozoa</taxon>
        <taxon>Arthropoda</taxon>
        <taxon>Hexapoda</taxon>
        <taxon>Insecta</taxon>
        <taxon>Pterygota</taxon>
        <taxon>Neoptera</taxon>
        <taxon>Polyneoptera</taxon>
        <taxon>Phasmatodea</taxon>
        <taxon>Verophasmatodea</taxon>
        <taxon>Anareolatae</taxon>
        <taxon>Phasmatidae</taxon>
        <taxon>Eurycanthinae</taxon>
        <taxon>Dryococelus</taxon>
    </lineage>
</organism>
<evidence type="ECO:0000313" key="2">
    <source>
        <dbReference type="EMBL" id="KAJ8888660.1"/>
    </source>
</evidence>
<evidence type="ECO:0000256" key="1">
    <source>
        <dbReference type="SAM" id="MobiDB-lite"/>
    </source>
</evidence>
<gene>
    <name evidence="2" type="ORF">PR048_008152</name>
</gene>
<protein>
    <submittedName>
        <fullName evidence="2">Uncharacterized protein</fullName>
    </submittedName>
</protein>
<feature type="region of interest" description="Disordered" evidence="1">
    <location>
        <begin position="486"/>
        <end position="513"/>
    </location>
</feature>